<organism evidence="1 2">
    <name type="scientific">Stentor coeruleus</name>
    <dbReference type="NCBI Taxonomy" id="5963"/>
    <lineage>
        <taxon>Eukaryota</taxon>
        <taxon>Sar</taxon>
        <taxon>Alveolata</taxon>
        <taxon>Ciliophora</taxon>
        <taxon>Postciliodesmatophora</taxon>
        <taxon>Heterotrichea</taxon>
        <taxon>Heterotrichida</taxon>
        <taxon>Stentoridae</taxon>
        <taxon>Stentor</taxon>
    </lineage>
</organism>
<evidence type="ECO:0000313" key="2">
    <source>
        <dbReference type="Proteomes" id="UP000187209"/>
    </source>
</evidence>
<dbReference type="AlphaFoldDB" id="A0A1R2AMF1"/>
<comment type="caution">
    <text evidence="1">The sequence shown here is derived from an EMBL/GenBank/DDBJ whole genome shotgun (WGS) entry which is preliminary data.</text>
</comment>
<dbReference type="EMBL" id="MPUH01001990">
    <property type="protein sequence ID" value="OMJ65692.1"/>
    <property type="molecule type" value="Genomic_DNA"/>
</dbReference>
<protein>
    <submittedName>
        <fullName evidence="1">Uncharacterized protein</fullName>
    </submittedName>
</protein>
<evidence type="ECO:0000313" key="1">
    <source>
        <dbReference type="EMBL" id="OMJ65692.1"/>
    </source>
</evidence>
<accession>A0A1R2AMF1</accession>
<dbReference type="Proteomes" id="UP000187209">
    <property type="component" value="Unassembled WGS sequence"/>
</dbReference>
<gene>
    <name evidence="1" type="ORF">SteCoe_37772</name>
</gene>
<name>A0A1R2AMF1_9CILI</name>
<proteinExistence type="predicted"/>
<sequence length="137" mass="16138">MRPTEILFKTPRDRTPGPKYYCSLTCQGTSLNYSKKFKDKRSFSTEKRFKSYDVLASRTSVGPGSYEIENKSIMRSSLTRSTVKYMPTLKKYDSTKTNFYMVGNLLITEDSFMKTKKRIRRRLKKNSSRSSLRNYFK</sequence>
<keyword evidence="2" id="KW-1185">Reference proteome</keyword>
<reference evidence="1 2" key="1">
    <citation type="submission" date="2016-11" db="EMBL/GenBank/DDBJ databases">
        <title>The macronuclear genome of Stentor coeruleus: a giant cell with tiny introns.</title>
        <authorList>
            <person name="Slabodnick M."/>
            <person name="Ruby J.G."/>
            <person name="Reiff S.B."/>
            <person name="Swart E.C."/>
            <person name="Gosai S."/>
            <person name="Prabakaran S."/>
            <person name="Witkowska E."/>
            <person name="Larue G.E."/>
            <person name="Fisher S."/>
            <person name="Freeman R.M."/>
            <person name="Gunawardena J."/>
            <person name="Chu W."/>
            <person name="Stover N.A."/>
            <person name="Gregory B.D."/>
            <person name="Nowacki M."/>
            <person name="Derisi J."/>
            <person name="Roy S.W."/>
            <person name="Marshall W.F."/>
            <person name="Sood P."/>
        </authorList>
    </citation>
    <scope>NUCLEOTIDE SEQUENCE [LARGE SCALE GENOMIC DNA]</scope>
    <source>
        <strain evidence="1">WM001</strain>
    </source>
</reference>